<evidence type="ECO:0000313" key="2">
    <source>
        <dbReference type="Proteomes" id="UP000035425"/>
    </source>
</evidence>
<gene>
    <name evidence="1" type="ORF">FrCorBMG51_10515</name>
</gene>
<keyword evidence="2" id="KW-1185">Reference proteome</keyword>
<dbReference type="EMBL" id="JWIO01000014">
    <property type="protein sequence ID" value="KLL11500.1"/>
    <property type="molecule type" value="Genomic_DNA"/>
</dbReference>
<sequence>MADHLQCLVDRQPNVLHEYLSNHLVEVTRAHTDETWLALLDPLVGHGATATDVPSAAVAHP</sequence>
<protein>
    <submittedName>
        <fullName evidence="1">Uncharacterized protein</fullName>
    </submittedName>
</protein>
<proteinExistence type="predicted"/>
<dbReference type="Proteomes" id="UP000035425">
    <property type="component" value="Unassembled WGS sequence"/>
</dbReference>
<name>A0ABR5F450_9ACTN</name>
<dbReference type="RefSeq" id="WP_047222871.1">
    <property type="nucleotide sequence ID" value="NZ_JWIO01000014.1"/>
</dbReference>
<reference evidence="1 2" key="1">
    <citation type="submission" date="2014-12" db="EMBL/GenBank/DDBJ databases">
        <title>Frankia sp. BMG5.1 draft genome.</title>
        <authorList>
            <person name="Gtari M."/>
            <person name="Ghodhbane-Gtari F."/>
            <person name="Nouioui I."/>
            <person name="Ktari A."/>
            <person name="Hezbri K."/>
            <person name="Mimouni W."/>
            <person name="Sbissi I."/>
            <person name="Ayari A."/>
            <person name="Yamanaka T."/>
            <person name="Normand P."/>
            <person name="Tisa L.S."/>
            <person name="Boudabous A."/>
        </authorList>
    </citation>
    <scope>NUCLEOTIDE SEQUENCE [LARGE SCALE GENOMIC DNA]</scope>
    <source>
        <strain evidence="1 2">BMG5.1</strain>
    </source>
</reference>
<evidence type="ECO:0000313" key="1">
    <source>
        <dbReference type="EMBL" id="KLL11500.1"/>
    </source>
</evidence>
<organism evidence="1 2">
    <name type="scientific">Protofrankia coriariae</name>
    <dbReference type="NCBI Taxonomy" id="1562887"/>
    <lineage>
        <taxon>Bacteria</taxon>
        <taxon>Bacillati</taxon>
        <taxon>Actinomycetota</taxon>
        <taxon>Actinomycetes</taxon>
        <taxon>Frankiales</taxon>
        <taxon>Frankiaceae</taxon>
        <taxon>Protofrankia</taxon>
    </lineage>
</organism>
<accession>A0ABR5F450</accession>
<comment type="caution">
    <text evidence="1">The sequence shown here is derived from an EMBL/GenBank/DDBJ whole genome shotgun (WGS) entry which is preliminary data.</text>
</comment>